<protein>
    <recommendedName>
        <fullName evidence="4">BZIP domain-containing protein</fullName>
    </recommendedName>
</protein>
<dbReference type="EMBL" id="JAGMWT010000001">
    <property type="protein sequence ID" value="KAH7138373.1"/>
    <property type="molecule type" value="Genomic_DNA"/>
</dbReference>
<gene>
    <name evidence="2" type="ORF">B0J11DRAFT_422362</name>
</gene>
<keyword evidence="3" id="KW-1185">Reference proteome</keyword>
<dbReference type="PANTHER" id="PTHR40618:SF1">
    <property type="entry name" value="B-ZIP TRANSCRIPTION FACTOR (EUROFUNG)"/>
    <property type="match status" value="1"/>
</dbReference>
<evidence type="ECO:0000313" key="3">
    <source>
        <dbReference type="Proteomes" id="UP000700596"/>
    </source>
</evidence>
<dbReference type="SUPFAM" id="SSF57959">
    <property type="entry name" value="Leucine zipper domain"/>
    <property type="match status" value="1"/>
</dbReference>
<dbReference type="CDD" id="cd14688">
    <property type="entry name" value="bZIP_YAP"/>
    <property type="match status" value="1"/>
</dbReference>
<comment type="caution">
    <text evidence="2">The sequence shown here is derived from an EMBL/GenBank/DDBJ whole genome shotgun (WGS) entry which is preliminary data.</text>
</comment>
<evidence type="ECO:0000256" key="1">
    <source>
        <dbReference type="SAM" id="MobiDB-lite"/>
    </source>
</evidence>
<feature type="compositionally biased region" description="Basic and acidic residues" evidence="1">
    <location>
        <begin position="34"/>
        <end position="48"/>
    </location>
</feature>
<dbReference type="AlphaFoldDB" id="A0A9P9EIN9"/>
<dbReference type="PANTHER" id="PTHR40618">
    <property type="entry name" value="B-ZIP TRANSCRIPTION FACTOR (EUROFUNG)-RELATED"/>
    <property type="match status" value="1"/>
</dbReference>
<dbReference type="Proteomes" id="UP000700596">
    <property type="component" value="Unassembled WGS sequence"/>
</dbReference>
<evidence type="ECO:0000313" key="2">
    <source>
        <dbReference type="EMBL" id="KAH7138373.1"/>
    </source>
</evidence>
<dbReference type="OrthoDB" id="3555317at2759"/>
<evidence type="ECO:0008006" key="4">
    <source>
        <dbReference type="Google" id="ProtNLM"/>
    </source>
</evidence>
<feature type="region of interest" description="Disordered" evidence="1">
    <location>
        <begin position="1"/>
        <end position="49"/>
    </location>
</feature>
<dbReference type="GO" id="GO:0003700">
    <property type="term" value="F:DNA-binding transcription factor activity"/>
    <property type="evidence" value="ECO:0007669"/>
    <property type="project" value="InterPro"/>
</dbReference>
<feature type="compositionally biased region" description="Low complexity" evidence="1">
    <location>
        <begin position="155"/>
        <end position="171"/>
    </location>
</feature>
<dbReference type="InterPro" id="IPR046347">
    <property type="entry name" value="bZIP_sf"/>
</dbReference>
<organism evidence="2 3">
    <name type="scientific">Dendryphion nanum</name>
    <dbReference type="NCBI Taxonomy" id="256645"/>
    <lineage>
        <taxon>Eukaryota</taxon>
        <taxon>Fungi</taxon>
        <taxon>Dikarya</taxon>
        <taxon>Ascomycota</taxon>
        <taxon>Pezizomycotina</taxon>
        <taxon>Dothideomycetes</taxon>
        <taxon>Pleosporomycetidae</taxon>
        <taxon>Pleosporales</taxon>
        <taxon>Torulaceae</taxon>
        <taxon>Dendryphion</taxon>
    </lineage>
</organism>
<reference evidence="2" key="1">
    <citation type="journal article" date="2021" name="Nat. Commun.">
        <title>Genetic determinants of endophytism in the Arabidopsis root mycobiome.</title>
        <authorList>
            <person name="Mesny F."/>
            <person name="Miyauchi S."/>
            <person name="Thiergart T."/>
            <person name="Pickel B."/>
            <person name="Atanasova L."/>
            <person name="Karlsson M."/>
            <person name="Huettel B."/>
            <person name="Barry K.W."/>
            <person name="Haridas S."/>
            <person name="Chen C."/>
            <person name="Bauer D."/>
            <person name="Andreopoulos W."/>
            <person name="Pangilinan J."/>
            <person name="LaButti K."/>
            <person name="Riley R."/>
            <person name="Lipzen A."/>
            <person name="Clum A."/>
            <person name="Drula E."/>
            <person name="Henrissat B."/>
            <person name="Kohler A."/>
            <person name="Grigoriev I.V."/>
            <person name="Martin F.M."/>
            <person name="Hacquard S."/>
        </authorList>
    </citation>
    <scope>NUCLEOTIDE SEQUENCE</scope>
    <source>
        <strain evidence="2">MPI-CAGE-CH-0243</strain>
    </source>
</reference>
<sequence>MTSSESESQPRSRKRSKTSATGEETGGKKARGRPRVDTQDATAADRRRTQIRLAQRAYRQRKETTISSLKGQNDRLQSIIEQMNKSFLRFNDSALKSGMLQLNSNLAHELRHVTETFVALAKSASEGHDGDEDLEPDIGDGAFDQASEFHKAATATRASQQSRPSQTSRPPVAQHVEVGWGYSASFAPTSPSPNEPSPQQTEQAIYNNYLPAIPNKAYESTSRETQIVRTRPRQFAGGESLDQSRPQSFEFNAPLPFGMLDLDAQEQSQAFRPPSHTFTVNIPTPDVTPPSTRLSTPPILPSISTKSLKPSWTYSHDETTFSRRLTRASLEAGFHILSSANTRPAALNYVFRLSLPYMTLDALRERFRMLLARGTDEELDFWETPYIHLGGAGTHYPRKDKNGNIVPLPNSWTVRSIGPVHKKLVKAENTQDPTQSHSLSIDLAAFEGSEWFDSTDVEGYLEDKKGCHINPKDSFTEVLIDDDRDSNGEDISTHPFKNLNMDMNLSTAHPSSPELSYGSSSTESSSNDTTPTHHIDPFGQETFGLDMGMTNLNDSFKFPDIDVADFFDQPLGLDLAPGFGSSMNHQFSNDSFGGSGSGATLDLMGEGSDLIPVIRQKKKKTAWVDVAKMVDELVKHGICLGRAPGFRKEDVEAAFQASLVHAF</sequence>
<name>A0A9P9EIN9_9PLEO</name>
<feature type="region of interest" description="Disordered" evidence="1">
    <location>
        <begin position="482"/>
        <end position="540"/>
    </location>
</feature>
<accession>A0A9P9EIN9</accession>
<dbReference type="Gene3D" id="1.20.5.170">
    <property type="match status" value="1"/>
</dbReference>
<feature type="compositionally biased region" description="Polar residues" evidence="1">
    <location>
        <begin position="501"/>
        <end position="510"/>
    </location>
</feature>
<feature type="compositionally biased region" description="Low complexity" evidence="1">
    <location>
        <begin position="511"/>
        <end position="526"/>
    </location>
</feature>
<proteinExistence type="predicted"/>
<feature type="region of interest" description="Disordered" evidence="1">
    <location>
        <begin position="150"/>
        <end position="172"/>
    </location>
</feature>
<feature type="region of interest" description="Disordered" evidence="1">
    <location>
        <begin position="274"/>
        <end position="300"/>
    </location>
</feature>